<evidence type="ECO:0000256" key="1">
    <source>
        <dbReference type="SAM" id="SignalP"/>
    </source>
</evidence>
<dbReference type="AlphaFoldDB" id="A0A7Z2NY60"/>
<organism evidence="2 3">
    <name type="scientific">Sphingomonas changnyeongensis</name>
    <dbReference type="NCBI Taxonomy" id="2698679"/>
    <lineage>
        <taxon>Bacteria</taxon>
        <taxon>Pseudomonadati</taxon>
        <taxon>Pseudomonadota</taxon>
        <taxon>Alphaproteobacteria</taxon>
        <taxon>Sphingomonadales</taxon>
        <taxon>Sphingomonadaceae</taxon>
        <taxon>Sphingomonas</taxon>
    </lineage>
</organism>
<accession>A0A7Z2NY60</accession>
<evidence type="ECO:0000313" key="2">
    <source>
        <dbReference type="EMBL" id="QHL91584.1"/>
    </source>
</evidence>
<protein>
    <recommendedName>
        <fullName evidence="4">Outer membrane lipoprotein-sorting protein</fullName>
    </recommendedName>
</protein>
<feature type="chain" id="PRO_5031150453" description="Outer membrane lipoprotein-sorting protein" evidence="1">
    <location>
        <begin position="24"/>
        <end position="265"/>
    </location>
</feature>
<reference evidence="2 3" key="1">
    <citation type="submission" date="2020-01" db="EMBL/GenBank/DDBJ databases">
        <title>Sphingomonas sp. C33 whole genome sequece.</title>
        <authorList>
            <person name="Park C."/>
        </authorList>
    </citation>
    <scope>NUCLEOTIDE SEQUENCE [LARGE SCALE GENOMIC DNA]</scope>
    <source>
        <strain evidence="2 3">C33</strain>
    </source>
</reference>
<dbReference type="Gene3D" id="2.50.20.10">
    <property type="entry name" value="Lipoprotein localisation LolA/LolB/LppX"/>
    <property type="match status" value="1"/>
</dbReference>
<proteinExistence type="predicted"/>
<name>A0A7Z2NY60_9SPHN</name>
<keyword evidence="3" id="KW-1185">Reference proteome</keyword>
<evidence type="ECO:0008006" key="4">
    <source>
        <dbReference type="Google" id="ProtNLM"/>
    </source>
</evidence>
<gene>
    <name evidence="2" type="ORF">GVO57_13225</name>
</gene>
<dbReference type="RefSeq" id="WP_160593620.1">
    <property type="nucleotide sequence ID" value="NZ_CP047895.1"/>
</dbReference>
<sequence>MTIAKWGIRAGTALAALAMTAMAAPASAQELSANELVARNLAARGGAEALAAIKTLRFKGSLRFPGDFLLSYVETRGRKGPGGDDAVRVDATLQGLTVVQAYDGKSGWTINPFQGRRDPETMSADEARALADSGRIDGVLLASRASGATVTALGREDFDGTDAYKLKVTEKDGDSFVYLLDPGTFLEIAVTETRRIRGAETVTEAEFGDYEKVAGVYFPMALENGPKGASQRSRITIDTAEANVDVPTDFFVAPAAPAAPKPAAK</sequence>
<evidence type="ECO:0000313" key="3">
    <source>
        <dbReference type="Proteomes" id="UP000464468"/>
    </source>
</evidence>
<dbReference type="KEGG" id="schy:GVO57_13225"/>
<keyword evidence="1" id="KW-0732">Signal</keyword>
<feature type="signal peptide" evidence="1">
    <location>
        <begin position="1"/>
        <end position="23"/>
    </location>
</feature>
<dbReference type="Proteomes" id="UP000464468">
    <property type="component" value="Chromosome"/>
</dbReference>
<dbReference type="EMBL" id="CP047895">
    <property type="protein sequence ID" value="QHL91584.1"/>
    <property type="molecule type" value="Genomic_DNA"/>
</dbReference>